<proteinExistence type="inferred from homology"/>
<accession>A0AAW1P1D2</accession>
<dbReference type="PANTHER" id="PTHR10742">
    <property type="entry name" value="FLAVIN MONOAMINE OXIDASE"/>
    <property type="match status" value="1"/>
</dbReference>
<dbReference type="Gene3D" id="3.50.50.60">
    <property type="entry name" value="FAD/NAD(P)-binding domain"/>
    <property type="match status" value="2"/>
</dbReference>
<comment type="caution">
    <text evidence="4">The sequence shown here is derived from an EMBL/GenBank/DDBJ whole genome shotgun (WGS) entry which is preliminary data.</text>
</comment>
<feature type="domain" description="Amine oxidase" evidence="3">
    <location>
        <begin position="12"/>
        <end position="106"/>
    </location>
</feature>
<evidence type="ECO:0000256" key="2">
    <source>
        <dbReference type="SAM" id="MobiDB-lite"/>
    </source>
</evidence>
<evidence type="ECO:0000259" key="3">
    <source>
        <dbReference type="Pfam" id="PF01593"/>
    </source>
</evidence>
<evidence type="ECO:0000313" key="5">
    <source>
        <dbReference type="Proteomes" id="UP001465755"/>
    </source>
</evidence>
<comment type="similarity">
    <text evidence="1">Belongs to the flavin monoamine oxidase family.</text>
</comment>
<dbReference type="PANTHER" id="PTHR10742:SF418">
    <property type="entry name" value="AMINE OXIDASE DOMAIN-CONTAINING PROTEIN"/>
    <property type="match status" value="1"/>
</dbReference>
<dbReference type="PRINTS" id="PR00420">
    <property type="entry name" value="RNGMNOXGNASE"/>
</dbReference>
<dbReference type="SUPFAM" id="SSF54373">
    <property type="entry name" value="FAD-linked reductases, C-terminal domain"/>
    <property type="match status" value="1"/>
</dbReference>
<name>A0AAW1P1D2_9CHLO</name>
<feature type="region of interest" description="Disordered" evidence="2">
    <location>
        <begin position="403"/>
        <end position="450"/>
    </location>
</feature>
<evidence type="ECO:0000313" key="4">
    <source>
        <dbReference type="EMBL" id="KAK9802010.1"/>
    </source>
</evidence>
<dbReference type="Pfam" id="PF01593">
    <property type="entry name" value="Amino_oxidase"/>
    <property type="match status" value="2"/>
</dbReference>
<protein>
    <recommendedName>
        <fullName evidence="3">Amine oxidase domain-containing protein</fullName>
    </recommendedName>
</protein>
<feature type="domain" description="Amine oxidase" evidence="3">
    <location>
        <begin position="184"/>
        <end position="372"/>
    </location>
</feature>
<dbReference type="AlphaFoldDB" id="A0AAW1P1D2"/>
<reference evidence="4 5" key="1">
    <citation type="journal article" date="2024" name="Nat. Commun.">
        <title>Phylogenomics reveals the evolutionary origins of lichenization in chlorophyte algae.</title>
        <authorList>
            <person name="Puginier C."/>
            <person name="Libourel C."/>
            <person name="Otte J."/>
            <person name="Skaloud P."/>
            <person name="Haon M."/>
            <person name="Grisel S."/>
            <person name="Petersen M."/>
            <person name="Berrin J.G."/>
            <person name="Delaux P.M."/>
            <person name="Dal Grande F."/>
            <person name="Keller J."/>
        </authorList>
    </citation>
    <scope>NUCLEOTIDE SEQUENCE [LARGE SCALE GENOMIC DNA]</scope>
    <source>
        <strain evidence="4 5">SAG 2036</strain>
    </source>
</reference>
<keyword evidence="5" id="KW-1185">Reference proteome</keyword>
<dbReference type="GO" id="GO:0016491">
    <property type="term" value="F:oxidoreductase activity"/>
    <property type="evidence" value="ECO:0007669"/>
    <property type="project" value="InterPro"/>
</dbReference>
<dbReference type="InterPro" id="IPR036188">
    <property type="entry name" value="FAD/NAD-bd_sf"/>
</dbReference>
<gene>
    <name evidence="4" type="ORF">WJX73_010413</name>
</gene>
<dbReference type="InterPro" id="IPR002937">
    <property type="entry name" value="Amino_oxidase"/>
</dbReference>
<dbReference type="EMBL" id="JALJOQ010000073">
    <property type="protein sequence ID" value="KAK9802010.1"/>
    <property type="molecule type" value="Genomic_DNA"/>
</dbReference>
<dbReference type="SUPFAM" id="SSF51905">
    <property type="entry name" value="FAD/NAD(P)-binding domain"/>
    <property type="match status" value="1"/>
</dbReference>
<dbReference type="InterPro" id="IPR050281">
    <property type="entry name" value="Flavin_monoamine_oxidase"/>
</dbReference>
<evidence type="ECO:0000256" key="1">
    <source>
        <dbReference type="ARBA" id="ARBA00005995"/>
    </source>
</evidence>
<organism evidence="4 5">
    <name type="scientific">Symbiochloris irregularis</name>
    <dbReference type="NCBI Taxonomy" id="706552"/>
    <lineage>
        <taxon>Eukaryota</taxon>
        <taxon>Viridiplantae</taxon>
        <taxon>Chlorophyta</taxon>
        <taxon>core chlorophytes</taxon>
        <taxon>Trebouxiophyceae</taxon>
        <taxon>Trebouxiales</taxon>
        <taxon>Trebouxiaceae</taxon>
        <taxon>Symbiochloris</taxon>
    </lineage>
</organism>
<dbReference type="Proteomes" id="UP001465755">
    <property type="component" value="Unassembled WGS sequence"/>
</dbReference>
<sequence length="554" mass="60162">MQEDVIIIGAGISGLAAARLLHVAGIASLSILEATDHLGGRIKQVHGMAPWPVELGPEFVHGANTSLAGILDAIGCKQQEKEWPDYFYFADDRKLLPATCQVPDVDRVVDLFESVGSVTAPDTDISARQWLMSQGASNRMLAIADASFATDFGCTLDELGLRETILEKQRWDAGDTYMLLDRSLKALSNTITFQPPLPDAKRAALSRLKMSNAIKVILAFNGPFWPEELFDVVCVDCFIPEFWVTSYPATEPSSPSSAGLRAMVGFVTGQRAVDASHLSEAEIVERTLSQLDSMFGRHQHHRPATDAFVRAHVADWSKEEYVRGCYSHPSLGALPDDRATLAASVDKRVFFAGEATHEAVNPCLQAAYETGQPHRVLSQAASLLGSQGRRLGLSVRCLATVRGSKETSSPEQPKATPRYQSTIKGGRTYREKADQKQNVGKLEPGTKSKGLTDSMNQLLYGAASRLERGVTTCMQCQGTGTCDCPDCTGRGVTKPHSSAKSSGQLFNKVKSFLGQQDLSYEAKWQVTNRCTKCRGGGRVRCSVCDGFGTRGAYD</sequence>